<proteinExistence type="predicted"/>
<protein>
    <recommendedName>
        <fullName evidence="3">3-hydroxyisobutyrate dehydrogenase</fullName>
    </recommendedName>
</protein>
<evidence type="ECO:0000256" key="1">
    <source>
        <dbReference type="SAM" id="MobiDB-lite"/>
    </source>
</evidence>
<evidence type="ECO:0000313" key="2">
    <source>
        <dbReference type="EMBL" id="CAF32052.1"/>
    </source>
</evidence>
<sequence>MGVHCWVRVMRPSADILYRFQRQAFLKCSSYSLDSVYRPMPSRDRGRPVIPRINKYIYPHPILFTSAQEPHSQFTAQNQDESDWLVWPRLHGPGHGHQPPATSSHKRGPEPGLFQPDNGTRRHAEKARRRARAELPQSRRPVRDYLHHDDADLQRHRAKQSHHHSGGIRPLAQRQDLRRLLDRPPADGGPDRLQAKGEAGFVPGCTCIRGQPDRRGREACLRDRWTEECGGGCQAAHPGCHGAEDHRLRGGRNQVVPAEDCWEHRDGELDGSRGRGTGLRGADGPRYRADGGIDRLTSGAYAPSLDSRPGFGVSLAIKDANHALAIANEQNVRLPGLQVARENMMAAREYAGECLDSSSMYGVLRQQAGLEFWNEKSRKGGR</sequence>
<accession>Q6MYF1</accession>
<feature type="compositionally biased region" description="Basic residues" evidence="1">
    <location>
        <begin position="156"/>
        <end position="166"/>
    </location>
</feature>
<dbReference type="Gene3D" id="1.10.1040.10">
    <property type="entry name" value="N-(1-d-carboxylethyl)-l-norvaline Dehydrogenase, domain 2"/>
    <property type="match status" value="1"/>
</dbReference>
<feature type="region of interest" description="Disordered" evidence="1">
    <location>
        <begin position="86"/>
        <end position="174"/>
    </location>
</feature>
<feature type="compositionally biased region" description="Basic residues" evidence="1">
    <location>
        <begin position="121"/>
        <end position="131"/>
    </location>
</feature>
<reference evidence="2" key="1">
    <citation type="journal article" date="2004" name="Fungal Genet. Biol.">
        <title>Insight into the genome of Aspergillus fumigatus: analysis of a 922 kb region encompassing the nitrate assimilation gene cluster.</title>
        <authorList>
            <person name="Pain A."/>
            <person name="Woodward J."/>
            <person name="Quail M.A."/>
            <person name="Anderson M.J."/>
            <person name="Clark R."/>
            <person name="Collins M."/>
            <person name="Fosker N."/>
            <person name="Fraser A."/>
            <person name="Harris D."/>
            <person name="Larke N."/>
            <person name="Murphy L."/>
            <person name="Humphray S."/>
            <person name="O'Neil S."/>
            <person name="Pertea M."/>
            <person name="Price C."/>
            <person name="Rabbinowitsch E."/>
            <person name="Rajandream M-A."/>
            <person name="Salzberg S."/>
            <person name="Saunders D."/>
            <person name="Seegar K."/>
            <person name="Sharp S."/>
            <person name="Warren T."/>
            <person name="Denning D.W."/>
            <person name="Barrell B."/>
            <person name="Hall N."/>
        </authorList>
    </citation>
    <scope>NUCLEOTIDE SEQUENCE</scope>
</reference>
<feature type="compositionally biased region" description="Basic and acidic residues" evidence="1">
    <location>
        <begin position="141"/>
        <end position="155"/>
    </location>
</feature>
<dbReference type="EMBL" id="BX649606">
    <property type="protein sequence ID" value="CAF32052.1"/>
    <property type="molecule type" value="Genomic_DNA"/>
</dbReference>
<name>Q6MYF1_ASPFM</name>
<organism evidence="2">
    <name type="scientific">Aspergillus fumigatus</name>
    <name type="common">Neosartorya fumigata</name>
    <dbReference type="NCBI Taxonomy" id="746128"/>
    <lineage>
        <taxon>Eukaryota</taxon>
        <taxon>Fungi</taxon>
        <taxon>Dikarya</taxon>
        <taxon>Ascomycota</taxon>
        <taxon>Pezizomycotina</taxon>
        <taxon>Eurotiomycetes</taxon>
        <taxon>Eurotiomycetidae</taxon>
        <taxon>Eurotiales</taxon>
        <taxon>Aspergillaceae</taxon>
        <taxon>Aspergillus</taxon>
        <taxon>Aspergillus subgen. Fumigati</taxon>
    </lineage>
</organism>
<dbReference type="AlphaFoldDB" id="Q6MYF1"/>
<dbReference type="InterPro" id="IPR013328">
    <property type="entry name" value="6PGD_dom2"/>
</dbReference>
<dbReference type="InterPro" id="IPR008927">
    <property type="entry name" value="6-PGluconate_DH-like_C_sf"/>
</dbReference>
<dbReference type="SUPFAM" id="SSF48179">
    <property type="entry name" value="6-phosphogluconate dehydrogenase C-terminal domain-like"/>
    <property type="match status" value="1"/>
</dbReference>
<gene>
    <name evidence="2" type="ORF">AfA6E3.160c</name>
</gene>
<evidence type="ECO:0008006" key="3">
    <source>
        <dbReference type="Google" id="ProtNLM"/>
    </source>
</evidence>